<dbReference type="InterPro" id="IPR017918">
    <property type="entry name" value="N-reg_PII_CS"/>
</dbReference>
<evidence type="ECO:0000256" key="2">
    <source>
        <dbReference type="ARBA" id="ARBA00023015"/>
    </source>
</evidence>
<evidence type="ECO:0000256" key="1">
    <source>
        <dbReference type="ARBA" id="ARBA00002440"/>
    </source>
</evidence>
<evidence type="ECO:0000256" key="3">
    <source>
        <dbReference type="ARBA" id="ARBA00023163"/>
    </source>
</evidence>
<dbReference type="InterPro" id="IPR015867">
    <property type="entry name" value="N-reg_PII/ATP_PRibTrfase_C"/>
</dbReference>
<dbReference type="SUPFAM" id="SSF54913">
    <property type="entry name" value="GlnB-like"/>
    <property type="match status" value="1"/>
</dbReference>
<dbReference type="GO" id="GO:0006808">
    <property type="term" value="P:regulation of nitrogen utilization"/>
    <property type="evidence" value="ECO:0007669"/>
    <property type="project" value="InterPro"/>
</dbReference>
<dbReference type="GO" id="GO:0005829">
    <property type="term" value="C:cytosol"/>
    <property type="evidence" value="ECO:0007669"/>
    <property type="project" value="TreeGrafter"/>
</dbReference>
<dbReference type="InterPro" id="IPR011322">
    <property type="entry name" value="N-reg_PII-like_a/b"/>
</dbReference>
<dbReference type="GO" id="GO:0030234">
    <property type="term" value="F:enzyme regulator activity"/>
    <property type="evidence" value="ECO:0007669"/>
    <property type="project" value="InterPro"/>
</dbReference>
<evidence type="ECO:0000313" key="7">
    <source>
        <dbReference type="Proteomes" id="UP000199355"/>
    </source>
</evidence>
<dbReference type="OrthoDB" id="9802729at2"/>
<dbReference type="PANTHER" id="PTHR30115">
    <property type="entry name" value="NITROGEN REGULATORY PROTEIN P-II"/>
    <property type="match status" value="1"/>
</dbReference>
<organism evidence="6 7">
    <name type="scientific">Desulfovibrio legallii</name>
    <dbReference type="NCBI Taxonomy" id="571438"/>
    <lineage>
        <taxon>Bacteria</taxon>
        <taxon>Pseudomonadati</taxon>
        <taxon>Thermodesulfobacteriota</taxon>
        <taxon>Desulfovibrionia</taxon>
        <taxon>Desulfovibrionales</taxon>
        <taxon>Desulfovibrionaceae</taxon>
        <taxon>Desulfovibrio</taxon>
    </lineage>
</organism>
<comment type="function">
    <text evidence="1">Could be involved in the regulation of nitrogen fixation.</text>
</comment>
<dbReference type="STRING" id="571438.SAMN05192586_101168"/>
<evidence type="ECO:0000256" key="4">
    <source>
        <dbReference type="ARBA" id="ARBA00023231"/>
    </source>
</evidence>
<dbReference type="AlphaFoldDB" id="A0A1G7I6L9"/>
<comment type="similarity">
    <text evidence="5">Belongs to the P(II) protein family.</text>
</comment>
<name>A0A1G7I6L9_9BACT</name>
<dbReference type="Gene3D" id="3.30.70.120">
    <property type="match status" value="1"/>
</dbReference>
<dbReference type="PROSITE" id="PS51343">
    <property type="entry name" value="PII_GLNB_DOM"/>
    <property type="match status" value="1"/>
</dbReference>
<accession>A0A1G7I6L9</accession>
<dbReference type="EMBL" id="FNBX01000001">
    <property type="protein sequence ID" value="SDF08206.1"/>
    <property type="molecule type" value="Genomic_DNA"/>
</dbReference>
<dbReference type="GO" id="GO:0005524">
    <property type="term" value="F:ATP binding"/>
    <property type="evidence" value="ECO:0007669"/>
    <property type="project" value="TreeGrafter"/>
</dbReference>
<dbReference type="PRINTS" id="PR00340">
    <property type="entry name" value="PIIGLNB"/>
</dbReference>
<protein>
    <submittedName>
        <fullName evidence="6">Nitrogen regulatory protein P-II family</fullName>
    </submittedName>
</protein>
<keyword evidence="3" id="KW-0804">Transcription</keyword>
<keyword evidence="4" id="KW-0535">Nitrogen fixation</keyword>
<dbReference type="Proteomes" id="UP000199355">
    <property type="component" value="Unassembled WGS sequence"/>
</dbReference>
<dbReference type="SMART" id="SM00938">
    <property type="entry name" value="P-II"/>
    <property type="match status" value="1"/>
</dbReference>
<dbReference type="InterPro" id="IPR002187">
    <property type="entry name" value="N-reg_PII"/>
</dbReference>
<reference evidence="7" key="1">
    <citation type="submission" date="2016-10" db="EMBL/GenBank/DDBJ databases">
        <authorList>
            <person name="Varghese N."/>
            <person name="Submissions S."/>
        </authorList>
    </citation>
    <scope>NUCLEOTIDE SEQUENCE [LARGE SCALE GENOMIC DNA]</scope>
    <source>
        <strain evidence="7">KHC7</strain>
    </source>
</reference>
<sequence length="105" mass="11397">MKMVRAVIRPESTEAVVEGLAASGFVALTKVQAFGRGKQKGLDSGSMHYDELPKNLLMLVVEDEHVDQVLQLVQEHAKTGNFGDGKVFVSPVERVFTIRTGAEGV</sequence>
<dbReference type="Pfam" id="PF00543">
    <property type="entry name" value="P-II"/>
    <property type="match status" value="1"/>
</dbReference>
<keyword evidence="2" id="KW-0805">Transcription regulation</keyword>
<dbReference type="PROSITE" id="PS00638">
    <property type="entry name" value="PII_GLNB_CTER"/>
    <property type="match status" value="1"/>
</dbReference>
<proteinExistence type="inferred from homology"/>
<gene>
    <name evidence="6" type="ORF">SAMN05192586_101168</name>
</gene>
<dbReference type="PANTHER" id="PTHR30115:SF13">
    <property type="entry name" value="PII-LIKE PROTEIN GLNBI"/>
    <property type="match status" value="1"/>
</dbReference>
<evidence type="ECO:0000313" key="6">
    <source>
        <dbReference type="EMBL" id="SDF08206.1"/>
    </source>
</evidence>
<keyword evidence="7" id="KW-1185">Reference proteome</keyword>
<dbReference type="RefSeq" id="WP_092152434.1">
    <property type="nucleotide sequence ID" value="NZ_FNBX01000001.1"/>
</dbReference>
<evidence type="ECO:0000256" key="5">
    <source>
        <dbReference type="RuleBase" id="RU003936"/>
    </source>
</evidence>